<dbReference type="InterPro" id="IPR015943">
    <property type="entry name" value="WD40/YVTN_repeat-like_dom_sf"/>
</dbReference>
<dbReference type="InterPro" id="IPR019453">
    <property type="entry name" value="VPS39/TGFA1_Znf"/>
</dbReference>
<dbReference type="EMBL" id="SWFS01000165">
    <property type="protein sequence ID" value="KAA8915412.1"/>
    <property type="molecule type" value="Genomic_DNA"/>
</dbReference>
<sequence length="887" mass="99163">MIQAFEAKGVVSDKGGGRIEALHAFGDRLLVGYNDGGLKIYRVRDPFSADGLEDVELVSTRKGFSKRGSIEQLEVVKDAGAIFALAGGSVHVFDLESYAFAEQLRNPASAGPLATIEGVVEDGTVTTSRVAIVNAKHRRVSVYEWQDSEFVGVKEVAINDRAKSVCFVKHDILACGLSTGEIVYVNVSSGDTVASFTQEEGAPDSSLSGYMSRWAIGAAGPPMLCRVADRGLLAVAVQPGRVEGNVVLLDSEGQKVGSVNTTDYINMLGYCYPYLVVIYGNGTVEFRNIDTGSVMQRLEISGENSNIKLLNDGKLLYVANESKVYRLLMDDFSNQVDQLATQKEYTEAISLLSQIEPALFKQDKEQRLKELKVALATDLFHEEKYVEAMDIFSEVSAPPEVVISLYPEDLNDASLESLQPLRPFLADTRRKISSLMLHKDDTDSDILESNGIRLSKDIYGDDLSKAAELVDTTLFRCYLRTTPSLVGSLVRVHNHCDPKVVQEQLTKRGRWKELVDFYHNKSLHRDALQLLKSLATNEETAIAGFDGPEATVAYLEKLDESQVDLIFEFARWPISLDKEYGIELFVEDVSRLPKLKVLDFLKSLNDEEASCYLCLRFLEALVYNNNDETPSIHNSLALTYITCIKKHNESEVWDSFMSFIESSQYYRPDRVLLQLPHDDPRYLPPRAILYGKRGEHKRALEIYAFEMNDPNQASQYCAGLYQKDPQTGQSCLHKLLSLYLEKGSTQYHDAILNLLSTQGSRMSVIEVLNNLPSDIKIADINSFLQSQIRALHSSVKSCQLEASLSQVHLVRTQESLLQLNQRHTVVTNLKTCKVCNKRLGHSVISIFPDEVVVHYGCARAYKEQLEQTEQKFKSITVNDRQTKSSNV</sequence>
<dbReference type="GO" id="GO:0006914">
    <property type="term" value="P:autophagy"/>
    <property type="evidence" value="ECO:0007669"/>
    <property type="project" value="TreeGrafter"/>
</dbReference>
<dbReference type="InterPro" id="IPR019452">
    <property type="entry name" value="VPS39/TGF_beta_rcpt-assoc_1"/>
</dbReference>
<comment type="similarity">
    <text evidence="3">Belongs to the VAM6/VPS39 family.</text>
</comment>
<dbReference type="Pfam" id="PF10367">
    <property type="entry name" value="zf-Vps39_C"/>
    <property type="match status" value="1"/>
</dbReference>
<keyword evidence="2" id="KW-0472">Membrane</keyword>
<dbReference type="AlphaFoldDB" id="A0A642VC12"/>
<dbReference type="PROSITE" id="PS50219">
    <property type="entry name" value="CNH"/>
    <property type="match status" value="1"/>
</dbReference>
<protein>
    <recommendedName>
        <fullName evidence="5">CNH domain-containing protein</fullName>
    </recommendedName>
</protein>
<dbReference type="GO" id="GO:0006886">
    <property type="term" value="P:intracellular protein transport"/>
    <property type="evidence" value="ECO:0007669"/>
    <property type="project" value="UniProtKB-UniRule"/>
</dbReference>
<proteinExistence type="inferred from homology"/>
<feature type="domain" description="CNH" evidence="5">
    <location>
        <begin position="16"/>
        <end position="315"/>
    </location>
</feature>
<name>A0A642VC12_9ASCO</name>
<evidence type="ECO:0000259" key="5">
    <source>
        <dbReference type="PROSITE" id="PS50219"/>
    </source>
</evidence>
<dbReference type="InterPro" id="IPR036322">
    <property type="entry name" value="WD40_repeat_dom_sf"/>
</dbReference>
<dbReference type="SUPFAM" id="SSF50978">
    <property type="entry name" value="WD40 repeat-like"/>
    <property type="match status" value="1"/>
</dbReference>
<accession>A0A642VC12</accession>
<dbReference type="PANTHER" id="PTHR12894:SF49">
    <property type="entry name" value="VAM6_VPS39-LIKE PROTEIN"/>
    <property type="match status" value="1"/>
</dbReference>
<keyword evidence="7" id="KW-1185">Reference proteome</keyword>
<comment type="caution">
    <text evidence="6">The sequence shown here is derived from an EMBL/GenBank/DDBJ whole genome shotgun (WGS) entry which is preliminary data.</text>
</comment>
<dbReference type="PANTHER" id="PTHR12894">
    <property type="entry name" value="CNH DOMAIN CONTAINING"/>
    <property type="match status" value="1"/>
</dbReference>
<evidence type="ECO:0000313" key="6">
    <source>
        <dbReference type="EMBL" id="KAA8915412.1"/>
    </source>
</evidence>
<dbReference type="GO" id="GO:0012505">
    <property type="term" value="C:endomembrane system"/>
    <property type="evidence" value="ECO:0007669"/>
    <property type="project" value="UniProtKB-SubCell"/>
</dbReference>
<dbReference type="GO" id="GO:0000329">
    <property type="term" value="C:fungal-type vacuole membrane"/>
    <property type="evidence" value="ECO:0007669"/>
    <property type="project" value="TreeGrafter"/>
</dbReference>
<dbReference type="OrthoDB" id="5325112at2759"/>
<dbReference type="Pfam" id="PF10366">
    <property type="entry name" value="Vps39_1"/>
    <property type="match status" value="1"/>
</dbReference>
<evidence type="ECO:0000256" key="2">
    <source>
        <dbReference type="ARBA" id="ARBA00023136"/>
    </source>
</evidence>
<dbReference type="InterPro" id="IPR000547">
    <property type="entry name" value="Clathrin_H-chain/VPS_repeat"/>
</dbReference>
<dbReference type="Gene3D" id="2.130.10.10">
    <property type="entry name" value="YVTN repeat-like/Quinoprotein amine dehydrogenase"/>
    <property type="match status" value="1"/>
</dbReference>
<feature type="repeat" description="CHCR" evidence="4">
    <location>
        <begin position="585"/>
        <end position="744"/>
    </location>
</feature>
<dbReference type="InterPro" id="IPR001180">
    <property type="entry name" value="CNH_dom"/>
</dbReference>
<evidence type="ECO:0000313" key="7">
    <source>
        <dbReference type="Proteomes" id="UP000761534"/>
    </source>
</evidence>
<gene>
    <name evidence="6" type="ORF">TRICI_002445</name>
</gene>
<evidence type="ECO:0000256" key="4">
    <source>
        <dbReference type="PROSITE-ProRule" id="PRU01006"/>
    </source>
</evidence>
<organism evidence="6 7">
    <name type="scientific">Trichomonascus ciferrii</name>
    <dbReference type="NCBI Taxonomy" id="44093"/>
    <lineage>
        <taxon>Eukaryota</taxon>
        <taxon>Fungi</taxon>
        <taxon>Dikarya</taxon>
        <taxon>Ascomycota</taxon>
        <taxon>Saccharomycotina</taxon>
        <taxon>Dipodascomycetes</taxon>
        <taxon>Dipodascales</taxon>
        <taxon>Trichomonascaceae</taxon>
        <taxon>Trichomonascus</taxon>
        <taxon>Trichomonascus ciferrii complex</taxon>
    </lineage>
</organism>
<evidence type="ECO:0000256" key="1">
    <source>
        <dbReference type="ARBA" id="ARBA00004184"/>
    </source>
</evidence>
<dbReference type="GO" id="GO:0034058">
    <property type="term" value="P:endosomal vesicle fusion"/>
    <property type="evidence" value="ECO:0007669"/>
    <property type="project" value="TreeGrafter"/>
</dbReference>
<dbReference type="PROSITE" id="PS50236">
    <property type="entry name" value="CHCR"/>
    <property type="match status" value="1"/>
</dbReference>
<reference evidence="6" key="1">
    <citation type="journal article" date="2019" name="G3 (Bethesda)">
        <title>Genome Assemblies of Two Rare Opportunistic Yeast Pathogens: Diutina rugosa (syn. Candida rugosa) and Trichomonascus ciferrii (syn. Candida ciferrii).</title>
        <authorList>
            <person name="Mixao V."/>
            <person name="Saus E."/>
            <person name="Hansen A.P."/>
            <person name="Lass-Florl C."/>
            <person name="Gabaldon T."/>
        </authorList>
    </citation>
    <scope>NUCLEOTIDE SEQUENCE</scope>
    <source>
        <strain evidence="6">CBS 4856</strain>
    </source>
</reference>
<dbReference type="InterPro" id="IPR032914">
    <property type="entry name" value="Vam6/VPS39/TRAP1"/>
</dbReference>
<evidence type="ECO:0000256" key="3">
    <source>
        <dbReference type="ARBA" id="ARBA00038201"/>
    </source>
</evidence>
<dbReference type="VEuPathDB" id="FungiDB:TRICI_002445"/>
<dbReference type="Proteomes" id="UP000761534">
    <property type="component" value="Unassembled WGS sequence"/>
</dbReference>
<comment type="subcellular location">
    <subcellularLocation>
        <location evidence="1">Endomembrane system</location>
        <topology evidence="1">Peripheral membrane protein</topology>
    </subcellularLocation>
</comment>